<reference evidence="2 3" key="1">
    <citation type="journal article" date="2018" name="J. Microbiol.">
        <title>Baekduia soli gen. nov., sp. nov., a novel bacterium isolated from the soil of Baekdu Mountain and proposal of a novel family name, Baekduiaceae fam. nov.</title>
        <authorList>
            <person name="An D.S."/>
            <person name="Siddiqi M.Z."/>
            <person name="Kim K.H."/>
            <person name="Yu H.S."/>
            <person name="Im W.T."/>
        </authorList>
    </citation>
    <scope>NUCLEOTIDE SEQUENCE [LARGE SCALE GENOMIC DNA]</scope>
    <source>
        <strain evidence="2 3">BR7-21</strain>
    </source>
</reference>
<accession>A0A5B8U8B9</accession>
<feature type="domain" description="Glyoxalase-like" evidence="1">
    <location>
        <begin position="19"/>
        <end position="62"/>
    </location>
</feature>
<proteinExistence type="predicted"/>
<evidence type="ECO:0000313" key="3">
    <source>
        <dbReference type="Proteomes" id="UP000321805"/>
    </source>
</evidence>
<sequence>MTVGEQRRGAPLPSGPSTVHVVVEDPGAHHARAVAAGATVVGELIDQDDGSCEYAAADPAGDVRSSGTHRPG</sequence>
<dbReference type="InterPro" id="IPR041581">
    <property type="entry name" value="Glyoxalase_6"/>
</dbReference>
<keyword evidence="3" id="KW-1185">Reference proteome</keyword>
<dbReference type="Gene3D" id="3.30.720.110">
    <property type="match status" value="1"/>
</dbReference>
<gene>
    <name evidence="2" type="ORF">FSW04_16740</name>
</gene>
<name>A0A5B8U8B9_9ACTN</name>
<dbReference type="EMBL" id="CP042430">
    <property type="protein sequence ID" value="QEC49058.1"/>
    <property type="molecule type" value="Genomic_DNA"/>
</dbReference>
<organism evidence="2 3">
    <name type="scientific">Baekduia soli</name>
    <dbReference type="NCBI Taxonomy" id="496014"/>
    <lineage>
        <taxon>Bacteria</taxon>
        <taxon>Bacillati</taxon>
        <taxon>Actinomycetota</taxon>
        <taxon>Thermoleophilia</taxon>
        <taxon>Solirubrobacterales</taxon>
        <taxon>Baekduiaceae</taxon>
        <taxon>Baekduia</taxon>
    </lineage>
</organism>
<evidence type="ECO:0000313" key="2">
    <source>
        <dbReference type="EMBL" id="QEC49058.1"/>
    </source>
</evidence>
<dbReference type="KEGG" id="bsol:FSW04_16740"/>
<protein>
    <recommendedName>
        <fullName evidence="1">Glyoxalase-like domain-containing protein</fullName>
    </recommendedName>
</protein>
<dbReference type="RefSeq" id="WP_146921287.1">
    <property type="nucleotide sequence ID" value="NZ_CP042430.1"/>
</dbReference>
<dbReference type="InterPro" id="IPR029068">
    <property type="entry name" value="Glyas_Bleomycin-R_OHBP_Dase"/>
</dbReference>
<dbReference type="OrthoDB" id="9806868at2"/>
<dbReference type="AlphaFoldDB" id="A0A5B8U8B9"/>
<evidence type="ECO:0000259" key="1">
    <source>
        <dbReference type="Pfam" id="PF18029"/>
    </source>
</evidence>
<dbReference type="Pfam" id="PF18029">
    <property type="entry name" value="Glyoxalase_6"/>
    <property type="match status" value="1"/>
</dbReference>
<dbReference type="SUPFAM" id="SSF54593">
    <property type="entry name" value="Glyoxalase/Bleomycin resistance protein/Dihydroxybiphenyl dioxygenase"/>
    <property type="match status" value="1"/>
</dbReference>
<dbReference type="Proteomes" id="UP000321805">
    <property type="component" value="Chromosome"/>
</dbReference>